<reference evidence="1 2" key="1">
    <citation type="submission" date="2024-07" db="EMBL/GenBank/DDBJ databases">
        <authorList>
            <person name="Hebao G."/>
        </authorList>
    </citation>
    <scope>NUCLEOTIDE SEQUENCE [LARGE SCALE GENOMIC DNA]</scope>
    <source>
        <strain evidence="1 2">ACCC 02193</strain>
    </source>
</reference>
<name>A0ABV4ED29_9GAMM</name>
<keyword evidence="2" id="KW-1185">Reference proteome</keyword>
<dbReference type="Proteomes" id="UP001565243">
    <property type="component" value="Unassembled WGS sequence"/>
</dbReference>
<comment type="caution">
    <text evidence="1">The sequence shown here is derived from an EMBL/GenBank/DDBJ whole genome shotgun (WGS) entry which is preliminary data.</text>
</comment>
<dbReference type="EMBL" id="JBGFFX010000016">
    <property type="protein sequence ID" value="MEY8772843.1"/>
    <property type="molecule type" value="Genomic_DNA"/>
</dbReference>
<dbReference type="InterPro" id="IPR047812">
    <property type="entry name" value="YshB"/>
</dbReference>
<dbReference type="NCBIfam" id="NF033841">
    <property type="entry name" value="small_YshB"/>
    <property type="match status" value="1"/>
</dbReference>
<evidence type="ECO:0000313" key="2">
    <source>
        <dbReference type="Proteomes" id="UP001565243"/>
    </source>
</evidence>
<proteinExistence type="predicted"/>
<protein>
    <submittedName>
        <fullName evidence="1">YshB family small membrane protein</fullName>
    </submittedName>
</protein>
<sequence>MLESLIHVVTHYAQTGAAHLPQTAMAAVLCAAMLKFPG</sequence>
<organism evidence="1 2">
    <name type="scientific">Erwinia aeris</name>
    <dbReference type="NCBI Taxonomy" id="3239803"/>
    <lineage>
        <taxon>Bacteria</taxon>
        <taxon>Pseudomonadati</taxon>
        <taxon>Pseudomonadota</taxon>
        <taxon>Gammaproteobacteria</taxon>
        <taxon>Enterobacterales</taxon>
        <taxon>Erwiniaceae</taxon>
        <taxon>Erwinia</taxon>
    </lineage>
</organism>
<accession>A0ABV4ED29</accession>
<evidence type="ECO:0000313" key="1">
    <source>
        <dbReference type="EMBL" id="MEY8772843.1"/>
    </source>
</evidence>
<dbReference type="RefSeq" id="WP_148101258.1">
    <property type="nucleotide sequence ID" value="NZ_JBGFFX010000016.1"/>
</dbReference>
<gene>
    <name evidence="1" type="ORF">AB6T85_20760</name>
</gene>